<dbReference type="InterPro" id="IPR036514">
    <property type="entry name" value="SGNH_hydro_sf"/>
</dbReference>
<dbReference type="SUPFAM" id="SSF52266">
    <property type="entry name" value="SGNH hydrolase"/>
    <property type="match status" value="1"/>
</dbReference>
<reference evidence="1 2" key="1">
    <citation type="journal article" date="2014" name="FEMS Microbiol. Lett.">
        <title>Genome sequencing analysis reveals virulence-related gene content of Ochrobactrum intermedium strain 229E, a urease-positive strain isolated from the human gastric niche.</title>
        <authorList>
            <person name="Kulkarni G.J."/>
            <person name="Shetty S."/>
            <person name="Dharne M.S."/>
            <person name="Shouche Y.S."/>
        </authorList>
    </citation>
    <scope>NUCLEOTIDE SEQUENCE [LARGE SCALE GENOMIC DNA]</scope>
    <source>
        <strain evidence="1 2">229E</strain>
    </source>
</reference>
<gene>
    <name evidence="1" type="ORF">Q644_22315</name>
</gene>
<sequence>MKLRTVIIGGSNTVMLPGYLPTLLSTMARRGVELDIVADLAVGGTTSALGLYQLKQFEQLEDCELLLIEYAINDAFVYGDERRPFRHWARFYEGIIRYALERNPNLRIATLVFGARNGSFLNSVPSIDAGINYISQWYGTISVDVSRMLMQQYGRDVVGNPAFYLDQGHYARPVSTTIVANLIADVLEPALSVPHRAKALPFAIDPDHFANARALSGEQLCKRLGGRVPVQYSNRRFSISALDLGADKMRFEVEGGQLLALGYVCDPPRIPPLDVATGGEVHRAAMMKGGVRDGTYKFLVSMLSFEFLYGAKLLEARGNVALTLSGAEEGVEHKLHVPKDSTHHEELPEQPVLPITGILFSGNLKVMSLEKQAAVNPVLSEAAQ</sequence>
<protein>
    <recommendedName>
        <fullName evidence="3">SGNH/GDSL hydrolase family protein</fullName>
    </recommendedName>
</protein>
<proteinExistence type="predicted"/>
<accession>U4V5K9</accession>
<organism evidence="1 2">
    <name type="scientific">Brucella intermedia 229E</name>
    <dbReference type="NCBI Taxonomy" id="1337887"/>
    <lineage>
        <taxon>Bacteria</taxon>
        <taxon>Pseudomonadati</taxon>
        <taxon>Pseudomonadota</taxon>
        <taxon>Alphaproteobacteria</taxon>
        <taxon>Hyphomicrobiales</taxon>
        <taxon>Brucellaceae</taxon>
        <taxon>Brucella/Ochrobactrum group</taxon>
        <taxon>Brucella</taxon>
    </lineage>
</organism>
<dbReference type="Proteomes" id="UP000016842">
    <property type="component" value="Unassembled WGS sequence"/>
</dbReference>
<evidence type="ECO:0000313" key="1">
    <source>
        <dbReference type="EMBL" id="ERM01275.1"/>
    </source>
</evidence>
<dbReference type="EMBL" id="ASXJ01000180">
    <property type="protein sequence ID" value="ERM01275.1"/>
    <property type="molecule type" value="Genomic_DNA"/>
</dbReference>
<dbReference type="Gene3D" id="3.40.50.1110">
    <property type="entry name" value="SGNH hydrolase"/>
    <property type="match status" value="1"/>
</dbReference>
<evidence type="ECO:0000313" key="2">
    <source>
        <dbReference type="Proteomes" id="UP000016842"/>
    </source>
</evidence>
<comment type="caution">
    <text evidence="1">The sequence shown here is derived from an EMBL/GenBank/DDBJ whole genome shotgun (WGS) entry which is preliminary data.</text>
</comment>
<dbReference type="GO" id="GO:0016788">
    <property type="term" value="F:hydrolase activity, acting on ester bonds"/>
    <property type="evidence" value="ECO:0007669"/>
    <property type="project" value="UniProtKB-ARBA"/>
</dbReference>
<dbReference type="AlphaFoldDB" id="U4V5K9"/>
<dbReference type="PATRIC" id="fig|1337887.3.peg.3199"/>
<evidence type="ECO:0008006" key="3">
    <source>
        <dbReference type="Google" id="ProtNLM"/>
    </source>
</evidence>
<name>U4V5K9_9HYPH</name>